<comment type="similarity">
    <text evidence="1">Belongs to the peptidase S33 family.</text>
</comment>
<keyword evidence="2" id="KW-0058">Aromatic hydrocarbons catabolism</keyword>
<dbReference type="SUPFAM" id="SSF53474">
    <property type="entry name" value="alpha/beta-Hydrolases"/>
    <property type="match status" value="1"/>
</dbReference>
<dbReference type="EMBL" id="QREH01000001">
    <property type="protein sequence ID" value="REE04827.1"/>
    <property type="molecule type" value="Genomic_DNA"/>
</dbReference>
<evidence type="ECO:0000256" key="2">
    <source>
        <dbReference type="ARBA" id="ARBA00022797"/>
    </source>
</evidence>
<proteinExistence type="inferred from homology"/>
<dbReference type="InterPro" id="IPR029058">
    <property type="entry name" value="AB_hydrolase_fold"/>
</dbReference>
<feature type="active site" description="Nucleophile" evidence="4">
    <location>
        <position position="184"/>
    </location>
</feature>
<keyword evidence="7" id="KW-1185">Reference proteome</keyword>
<dbReference type="GO" id="GO:0097176">
    <property type="term" value="P:epoxide metabolic process"/>
    <property type="evidence" value="ECO:0007669"/>
    <property type="project" value="TreeGrafter"/>
</dbReference>
<sequence length="388" mass="42741">MTTDDPRQPVPFELHIPASALEDLERRLAHTRLPDPAPGEPWEHGTDVGWLAELVGYWRDGFDWRAHEAELNSFPQFRSEVRGIPLHFLHVPGQGPAPMPLLLSHGWPGSVFEFLDLIPRLTDPARFGGDPADAFTVVAPSLPGYGLSFRPGQPRLAVPEMADLFGELMTDVLGYRTFGAQGGDVGAHLATSLAVRHPERLTGLHLNFLVGLPGSVPAEEATEDERRYLEQHAEWRRQEGAYAQIQGTKPQTLAAALMDSPAGLAAWIGEKFHAWTDHGGDVFEAVDRDRMLAGIALYWFTGAIASSFWPYRGQVQGVGPLSGGAIVDVPTGYAAFPAEIRVPPRSLAARHFTDLRRWTQMDRGGHFAALEQPEALAEEITAFFRDLR</sequence>
<organism evidence="6 7">
    <name type="scientific">Citricoccus muralis</name>
    <dbReference type="NCBI Taxonomy" id="169134"/>
    <lineage>
        <taxon>Bacteria</taxon>
        <taxon>Bacillati</taxon>
        <taxon>Actinomycetota</taxon>
        <taxon>Actinomycetes</taxon>
        <taxon>Micrococcales</taxon>
        <taxon>Micrococcaceae</taxon>
        <taxon>Citricoccus</taxon>
    </lineage>
</organism>
<feature type="domain" description="Epoxide hydrolase N-terminal" evidence="5">
    <location>
        <begin position="10"/>
        <end position="114"/>
    </location>
</feature>
<accession>A0A3D9LH98</accession>
<dbReference type="OrthoDB" id="27092at2"/>
<dbReference type="Pfam" id="PF06441">
    <property type="entry name" value="EHN"/>
    <property type="match status" value="1"/>
</dbReference>
<evidence type="ECO:0000256" key="3">
    <source>
        <dbReference type="ARBA" id="ARBA00022801"/>
    </source>
</evidence>
<protein>
    <submittedName>
        <fullName evidence="6">Pimeloyl-ACP methyl ester carboxylesterase</fullName>
    </submittedName>
</protein>
<dbReference type="PIRSF" id="PIRSF001112">
    <property type="entry name" value="Epoxide_hydrolase"/>
    <property type="match status" value="1"/>
</dbReference>
<comment type="caution">
    <text evidence="6">The sequence shown here is derived from an EMBL/GenBank/DDBJ whole genome shotgun (WGS) entry which is preliminary data.</text>
</comment>
<dbReference type="Proteomes" id="UP000256727">
    <property type="component" value="Unassembled WGS sequence"/>
</dbReference>
<dbReference type="InterPro" id="IPR000639">
    <property type="entry name" value="Epox_hydrolase-like"/>
</dbReference>
<dbReference type="InterPro" id="IPR010497">
    <property type="entry name" value="Epoxide_hydro_N"/>
</dbReference>
<evidence type="ECO:0000256" key="1">
    <source>
        <dbReference type="ARBA" id="ARBA00010088"/>
    </source>
</evidence>
<evidence type="ECO:0000259" key="5">
    <source>
        <dbReference type="Pfam" id="PF06441"/>
    </source>
</evidence>
<evidence type="ECO:0000313" key="6">
    <source>
        <dbReference type="EMBL" id="REE04827.1"/>
    </source>
</evidence>
<feature type="active site" description="Proton acceptor" evidence="4">
    <location>
        <position position="366"/>
    </location>
</feature>
<reference evidence="6 7" key="1">
    <citation type="submission" date="2018-07" db="EMBL/GenBank/DDBJ databases">
        <title>Sequencing the genomes of 1000 actinobacteria strains.</title>
        <authorList>
            <person name="Klenk H.-P."/>
        </authorList>
    </citation>
    <scope>NUCLEOTIDE SEQUENCE [LARGE SCALE GENOMIC DNA]</scope>
    <source>
        <strain evidence="6 7">DSM 14442</strain>
    </source>
</reference>
<dbReference type="RefSeq" id="WP_115932698.1">
    <property type="nucleotide sequence ID" value="NZ_QREH01000001.1"/>
</dbReference>
<keyword evidence="3" id="KW-0378">Hydrolase</keyword>
<dbReference type="InterPro" id="IPR016292">
    <property type="entry name" value="Epoxide_hydrolase"/>
</dbReference>
<dbReference type="PANTHER" id="PTHR21661">
    <property type="entry name" value="EPOXIDE HYDROLASE 1-RELATED"/>
    <property type="match status" value="1"/>
</dbReference>
<feature type="active site" description="Proton donor" evidence="4">
    <location>
        <position position="311"/>
    </location>
</feature>
<dbReference type="Gene3D" id="3.40.50.1820">
    <property type="entry name" value="alpha/beta hydrolase"/>
    <property type="match status" value="1"/>
</dbReference>
<evidence type="ECO:0000256" key="4">
    <source>
        <dbReference type="PIRSR" id="PIRSR001112-1"/>
    </source>
</evidence>
<name>A0A3D9LH98_9MICC</name>
<gene>
    <name evidence="6" type="ORF">C8E99_2683</name>
</gene>
<dbReference type="PANTHER" id="PTHR21661:SF35">
    <property type="entry name" value="EPOXIDE HYDROLASE"/>
    <property type="match status" value="1"/>
</dbReference>
<dbReference type="AlphaFoldDB" id="A0A3D9LH98"/>
<dbReference type="PRINTS" id="PR00412">
    <property type="entry name" value="EPOXHYDRLASE"/>
</dbReference>
<evidence type="ECO:0000313" key="7">
    <source>
        <dbReference type="Proteomes" id="UP000256727"/>
    </source>
</evidence>
<dbReference type="GO" id="GO:0004301">
    <property type="term" value="F:epoxide hydrolase activity"/>
    <property type="evidence" value="ECO:0007669"/>
    <property type="project" value="TreeGrafter"/>
</dbReference>